<dbReference type="EMBL" id="IACJ01031088">
    <property type="protein sequence ID" value="LAA40218.1"/>
    <property type="molecule type" value="Transcribed_RNA"/>
</dbReference>
<accession>A0A2D4EY97</accession>
<organism evidence="1">
    <name type="scientific">Micrurus corallinus</name>
    <name type="common">Brazilian coral snake</name>
    <dbReference type="NCBI Taxonomy" id="54390"/>
    <lineage>
        <taxon>Eukaryota</taxon>
        <taxon>Metazoa</taxon>
        <taxon>Chordata</taxon>
        <taxon>Craniata</taxon>
        <taxon>Vertebrata</taxon>
        <taxon>Euteleostomi</taxon>
        <taxon>Lepidosauria</taxon>
        <taxon>Squamata</taxon>
        <taxon>Bifurcata</taxon>
        <taxon>Unidentata</taxon>
        <taxon>Episquamata</taxon>
        <taxon>Toxicofera</taxon>
        <taxon>Serpentes</taxon>
        <taxon>Colubroidea</taxon>
        <taxon>Elapidae</taxon>
        <taxon>Elapinae</taxon>
        <taxon>Micrurus</taxon>
    </lineage>
</organism>
<evidence type="ECO:0000313" key="1">
    <source>
        <dbReference type="EMBL" id="LAA40217.1"/>
    </source>
</evidence>
<protein>
    <submittedName>
        <fullName evidence="1">Uncharacterized protein</fullName>
    </submittedName>
</protein>
<reference evidence="1" key="2">
    <citation type="submission" date="2017-11" db="EMBL/GenBank/DDBJ databases">
        <title>Coralsnake Venomics: Analyses of Venom Gland Transcriptomes and Proteomes of Six Brazilian Taxa.</title>
        <authorList>
            <person name="Aird S.D."/>
            <person name="Jorge da Silva N."/>
            <person name="Qiu L."/>
            <person name="Villar-Briones A."/>
            <person name="Aparecida-Saddi V."/>
            <person name="Campos-Telles M.P."/>
            <person name="Grau M."/>
            <person name="Mikheyev A.S."/>
        </authorList>
    </citation>
    <scope>NUCLEOTIDE SEQUENCE</scope>
    <source>
        <tissue evidence="1">Venom_gland</tissue>
    </source>
</reference>
<dbReference type="EMBL" id="IACJ01031087">
    <property type="protein sequence ID" value="LAA40217.1"/>
    <property type="molecule type" value="Transcribed_RNA"/>
</dbReference>
<name>A0A2D4EY97_MICCO</name>
<proteinExistence type="predicted"/>
<reference evidence="1" key="1">
    <citation type="submission" date="2017-07" db="EMBL/GenBank/DDBJ databases">
        <authorList>
            <person name="Mikheyev A."/>
            <person name="Grau M."/>
        </authorList>
    </citation>
    <scope>NUCLEOTIDE SEQUENCE</scope>
    <source>
        <tissue evidence="1">Venom_gland</tissue>
    </source>
</reference>
<dbReference type="AlphaFoldDB" id="A0A2D4EY97"/>
<sequence>MLYRGSCSTLLAQQERNFRKKTQCIRKHKISVTITSTVGLASSEVTPDINLYCSVHIWCTTCITTFLSMSSAVLFPLGSMYSVTVTFVQSLTKTFLETG</sequence>